<dbReference type="GO" id="GO:0043622">
    <property type="term" value="P:cortical microtubule organization"/>
    <property type="evidence" value="ECO:0007669"/>
    <property type="project" value="InterPro"/>
</dbReference>
<sequence length="102" mass="10652">MGRGVSAGGGQSSLGYLFGGVETLVNKAKAQNQAEAQTQVAAPAQNPVEASPPPQKTAVAPKPSIDKQIPAGIHGSLTIRENDHLIKIWEKGIIVLGIFKRT</sequence>
<evidence type="ECO:0000313" key="5">
    <source>
        <dbReference type="Proteomes" id="UP000030645"/>
    </source>
</evidence>
<name>W9RCF0_9ROSA</name>
<organism evidence="4 5">
    <name type="scientific">Morus notabilis</name>
    <dbReference type="NCBI Taxonomy" id="981085"/>
    <lineage>
        <taxon>Eukaryota</taxon>
        <taxon>Viridiplantae</taxon>
        <taxon>Streptophyta</taxon>
        <taxon>Embryophyta</taxon>
        <taxon>Tracheophyta</taxon>
        <taxon>Spermatophyta</taxon>
        <taxon>Magnoliopsida</taxon>
        <taxon>eudicotyledons</taxon>
        <taxon>Gunneridae</taxon>
        <taxon>Pentapetalae</taxon>
        <taxon>rosids</taxon>
        <taxon>fabids</taxon>
        <taxon>Rosales</taxon>
        <taxon>Moraceae</taxon>
        <taxon>Moreae</taxon>
        <taxon>Morus</taxon>
    </lineage>
</organism>
<dbReference type="Proteomes" id="UP000030645">
    <property type="component" value="Unassembled WGS sequence"/>
</dbReference>
<evidence type="ECO:0000256" key="2">
    <source>
        <dbReference type="ARBA" id="ARBA00022701"/>
    </source>
</evidence>
<keyword evidence="2" id="KW-0493">Microtubule</keyword>
<dbReference type="GO" id="GO:0010005">
    <property type="term" value="C:cortical microtubule, transverse to long axis"/>
    <property type="evidence" value="ECO:0007669"/>
    <property type="project" value="TreeGrafter"/>
</dbReference>
<accession>W9RCF0</accession>
<feature type="region of interest" description="Disordered" evidence="3">
    <location>
        <begin position="32"/>
        <end position="67"/>
    </location>
</feature>
<evidence type="ECO:0000313" key="4">
    <source>
        <dbReference type="EMBL" id="EXB50851.1"/>
    </source>
</evidence>
<keyword evidence="5" id="KW-1185">Reference proteome</keyword>
<evidence type="ECO:0000256" key="3">
    <source>
        <dbReference type="SAM" id="MobiDB-lite"/>
    </source>
</evidence>
<dbReference type="PANTHER" id="PTHR33403:SF31">
    <property type="entry name" value="PROTEIN SPIRAL1-LIKE 1"/>
    <property type="match status" value="1"/>
</dbReference>
<evidence type="ECO:0008006" key="6">
    <source>
        <dbReference type="Google" id="ProtNLM"/>
    </source>
</evidence>
<reference evidence="5" key="1">
    <citation type="submission" date="2013-01" db="EMBL/GenBank/DDBJ databases">
        <title>Draft Genome Sequence of a Mulberry Tree, Morus notabilis C.K. Schneid.</title>
        <authorList>
            <person name="He N."/>
            <person name="Zhao S."/>
        </authorList>
    </citation>
    <scope>NUCLEOTIDE SEQUENCE</scope>
</reference>
<dbReference type="STRING" id="981085.W9RCF0"/>
<dbReference type="EMBL" id="KE344016">
    <property type="protein sequence ID" value="EXB50851.1"/>
    <property type="molecule type" value="Genomic_DNA"/>
</dbReference>
<protein>
    <recommendedName>
        <fullName evidence="6">Protein SPIRAL1-like 1</fullName>
    </recommendedName>
</protein>
<dbReference type="AlphaFoldDB" id="W9RCF0"/>
<dbReference type="PANTHER" id="PTHR33403">
    <property type="entry name" value="SPR1"/>
    <property type="match status" value="1"/>
</dbReference>
<evidence type="ECO:0000256" key="1">
    <source>
        <dbReference type="ARBA" id="ARBA00009656"/>
    </source>
</evidence>
<dbReference type="InterPro" id="IPR039613">
    <property type="entry name" value="SPR1/2/3/4/5"/>
</dbReference>
<proteinExistence type="inferred from homology"/>
<gene>
    <name evidence="4" type="ORF">L484_005551</name>
</gene>
<comment type="similarity">
    <text evidence="1">Belongs to the SPIRAL1 family.</text>
</comment>